<gene>
    <name evidence="2" type="ORF">EJ05DRAFT_513715</name>
</gene>
<evidence type="ECO:0000313" key="2">
    <source>
        <dbReference type="EMBL" id="KAF2754789.1"/>
    </source>
</evidence>
<name>A0A6A6VY70_9PEZI</name>
<dbReference type="RefSeq" id="XP_033597240.1">
    <property type="nucleotide sequence ID" value="XM_033748456.1"/>
</dbReference>
<dbReference type="GeneID" id="54489510"/>
<evidence type="ECO:0000256" key="1">
    <source>
        <dbReference type="ARBA" id="ARBA00023002"/>
    </source>
</evidence>
<proteinExistence type="predicted"/>
<keyword evidence="1" id="KW-0560">Oxidoreductase</keyword>
<protein>
    <submittedName>
        <fullName evidence="2">Uncharacterized protein</fullName>
    </submittedName>
</protein>
<dbReference type="GO" id="GO:0016491">
    <property type="term" value="F:oxidoreductase activity"/>
    <property type="evidence" value="ECO:0007669"/>
    <property type="project" value="UniProtKB-KW"/>
</dbReference>
<dbReference type="EMBL" id="ML996579">
    <property type="protein sequence ID" value="KAF2754789.1"/>
    <property type="molecule type" value="Genomic_DNA"/>
</dbReference>
<keyword evidence="3" id="KW-1185">Reference proteome</keyword>
<reference evidence="2" key="1">
    <citation type="journal article" date="2020" name="Stud. Mycol.">
        <title>101 Dothideomycetes genomes: a test case for predicting lifestyles and emergence of pathogens.</title>
        <authorList>
            <person name="Haridas S."/>
            <person name="Albert R."/>
            <person name="Binder M."/>
            <person name="Bloem J."/>
            <person name="Labutti K."/>
            <person name="Salamov A."/>
            <person name="Andreopoulos B."/>
            <person name="Baker S."/>
            <person name="Barry K."/>
            <person name="Bills G."/>
            <person name="Bluhm B."/>
            <person name="Cannon C."/>
            <person name="Castanera R."/>
            <person name="Culley D."/>
            <person name="Daum C."/>
            <person name="Ezra D."/>
            <person name="Gonzalez J."/>
            <person name="Henrissat B."/>
            <person name="Kuo A."/>
            <person name="Liang C."/>
            <person name="Lipzen A."/>
            <person name="Lutzoni F."/>
            <person name="Magnuson J."/>
            <person name="Mondo S."/>
            <person name="Nolan M."/>
            <person name="Ohm R."/>
            <person name="Pangilinan J."/>
            <person name="Park H.-J."/>
            <person name="Ramirez L."/>
            <person name="Alfaro M."/>
            <person name="Sun H."/>
            <person name="Tritt A."/>
            <person name="Yoshinaga Y."/>
            <person name="Zwiers L.-H."/>
            <person name="Turgeon B."/>
            <person name="Goodwin S."/>
            <person name="Spatafora J."/>
            <person name="Crous P."/>
            <person name="Grigoriev I."/>
        </authorList>
    </citation>
    <scope>NUCLEOTIDE SEQUENCE</scope>
    <source>
        <strain evidence="2">CBS 121739</strain>
    </source>
</reference>
<dbReference type="OrthoDB" id="10004862at2759"/>
<dbReference type="PANTHER" id="PTHR35870">
    <property type="entry name" value="PROTEIN, PUTATIVE (AFU_ORTHOLOGUE AFUA_5G03330)-RELATED"/>
    <property type="match status" value="1"/>
</dbReference>
<accession>A0A6A6VY70</accession>
<dbReference type="InterPro" id="IPR025337">
    <property type="entry name" value="Questin_oxidase-like"/>
</dbReference>
<dbReference type="AlphaFoldDB" id="A0A6A6VY70"/>
<dbReference type="Proteomes" id="UP000799437">
    <property type="component" value="Unassembled WGS sequence"/>
</dbReference>
<evidence type="ECO:0000313" key="3">
    <source>
        <dbReference type="Proteomes" id="UP000799437"/>
    </source>
</evidence>
<organism evidence="2 3">
    <name type="scientific">Pseudovirgaria hyperparasitica</name>
    <dbReference type="NCBI Taxonomy" id="470096"/>
    <lineage>
        <taxon>Eukaryota</taxon>
        <taxon>Fungi</taxon>
        <taxon>Dikarya</taxon>
        <taxon>Ascomycota</taxon>
        <taxon>Pezizomycotina</taxon>
        <taxon>Dothideomycetes</taxon>
        <taxon>Dothideomycetes incertae sedis</taxon>
        <taxon>Acrospermales</taxon>
        <taxon>Acrospermaceae</taxon>
        <taxon>Pseudovirgaria</taxon>
    </lineage>
</organism>
<dbReference type="PANTHER" id="PTHR35870:SF1">
    <property type="entry name" value="PROTEIN, PUTATIVE (AFU_ORTHOLOGUE AFUA_5G03330)-RELATED"/>
    <property type="match status" value="1"/>
</dbReference>
<sequence>MATPRKIQKLIYGRDKLDYESAQKASEVLQKNHDCYNIFSNKSALHVDHHSTAVSDPKFPALIPCRTILFPPPDCIRSRIATKPNTTLIGSECTLPAFTSYLGIKDHYVNYLELFTLELEHKGLAAVMNEYLFAGTPKADDMLVRLYTGFLHPFIHLGFGLEFAQPAIVAKALALTAPGKQLECIRTEMLYNTTLTSFVQWNDKNKIRDGILARASTDMISLAAQYIVRSMLSLPLKTAEMMNFAAFFTAAAQPPPYEPRIDIFYMNSINSAIFFPKIMEVEYIPDAAKIRLLEWKARTDLTLYGSCGFLELRIEEVVGFTPGA</sequence>
<dbReference type="Pfam" id="PF14027">
    <property type="entry name" value="Questin_oxidase"/>
    <property type="match status" value="1"/>
</dbReference>